<dbReference type="GO" id="GO:0003677">
    <property type="term" value="F:DNA binding"/>
    <property type="evidence" value="ECO:0007669"/>
    <property type="project" value="UniProtKB-UniRule"/>
</dbReference>
<feature type="active site" evidence="11">
    <location>
        <position position="268"/>
    </location>
</feature>
<dbReference type="Gene3D" id="1.10.443.10">
    <property type="entry name" value="Intergrase catalytic core"/>
    <property type="match status" value="1"/>
</dbReference>
<evidence type="ECO:0000256" key="11">
    <source>
        <dbReference type="HAMAP-Rule" id="MF_01807"/>
    </source>
</evidence>
<dbReference type="GO" id="GO:0005737">
    <property type="term" value="C:cytoplasm"/>
    <property type="evidence" value="ECO:0007669"/>
    <property type="project" value="UniProtKB-SubCell"/>
</dbReference>
<sequence length="313" mass="36187">MNYQMELDGFLTYLMIDRGLSLNTKENYERDLRSYLSFIKQQSVEQLNQIEREQIQLYLIELYERGLNTKSVARHLSAIRAFHQYLIIEKVCVKNPCDLIESPKLTRDLPEILSIEEVDALLESFKQDTPGDLRNRAMVELLYASGLRVTELLNLRLEDLHLSMQFIKCQGKGNKERIVPIGEVAAEVLDLYLTIARPKLLKKPTDVLFLNRFGEMMTRQGFWKILKKQAQLAGITKELSPHKLRHSFATHLIENGVDLRLVQEMLGHSDIATTQIYTHISKDHLRGVFEQAHPRSGKTSTENEGFFSQSLEK</sequence>
<feature type="domain" description="Core-binding (CB)" evidence="14">
    <location>
        <begin position="1"/>
        <end position="87"/>
    </location>
</feature>
<evidence type="ECO:0000256" key="2">
    <source>
        <dbReference type="ARBA" id="ARBA00010450"/>
    </source>
</evidence>
<evidence type="ECO:0000256" key="1">
    <source>
        <dbReference type="ARBA" id="ARBA00004496"/>
    </source>
</evidence>
<evidence type="ECO:0000256" key="7">
    <source>
        <dbReference type="ARBA" id="ARBA00022908"/>
    </source>
</evidence>
<name>A0A9Q9CPR4_9FIRM</name>
<dbReference type="PANTHER" id="PTHR30349:SF81">
    <property type="entry name" value="TYROSINE RECOMBINASE XERC"/>
    <property type="match status" value="1"/>
</dbReference>
<dbReference type="Pfam" id="PF02899">
    <property type="entry name" value="Phage_int_SAM_1"/>
    <property type="match status" value="1"/>
</dbReference>
<comment type="subunit">
    <text evidence="11">Forms a cyclic heterotetrameric complex composed of two molecules of XerC and two molecules of XerD.</text>
</comment>
<protein>
    <recommendedName>
        <fullName evidence="3 11">Tyrosine recombinase XerD</fullName>
    </recommendedName>
</protein>
<dbReference type="Proteomes" id="UP001058072">
    <property type="component" value="Chromosome"/>
</dbReference>
<gene>
    <name evidence="11 15" type="primary">xerD</name>
    <name evidence="15" type="ORF">J0J70_07890</name>
</gene>
<comment type="function">
    <text evidence="11">Site-specific tyrosine recombinase, which acts by catalyzing the cutting and rejoining of the recombining DNA molecules. The XerC-XerD complex is essential to convert dimers of the bacterial chromosome into monomers to permit their segregation at cell division. It also contributes to the segregational stability of plasmids.</text>
</comment>
<keyword evidence="7 11" id="KW-0229">DNA integration</keyword>
<feature type="domain" description="Tyr recombinase" evidence="13">
    <location>
        <begin position="108"/>
        <end position="290"/>
    </location>
</feature>
<dbReference type="Gene3D" id="1.10.150.130">
    <property type="match status" value="1"/>
</dbReference>
<evidence type="ECO:0000256" key="12">
    <source>
        <dbReference type="SAM" id="MobiDB-lite"/>
    </source>
</evidence>
<dbReference type="PANTHER" id="PTHR30349">
    <property type="entry name" value="PHAGE INTEGRASE-RELATED"/>
    <property type="match status" value="1"/>
</dbReference>
<evidence type="ECO:0000256" key="10">
    <source>
        <dbReference type="ARBA" id="ARBA00023306"/>
    </source>
</evidence>
<dbReference type="GO" id="GO:0051301">
    <property type="term" value="P:cell division"/>
    <property type="evidence" value="ECO:0007669"/>
    <property type="project" value="UniProtKB-KW"/>
</dbReference>
<dbReference type="InterPro" id="IPR013762">
    <property type="entry name" value="Integrase-like_cat_sf"/>
</dbReference>
<dbReference type="GO" id="GO:0007059">
    <property type="term" value="P:chromosome segregation"/>
    <property type="evidence" value="ECO:0007669"/>
    <property type="project" value="UniProtKB-UniRule"/>
</dbReference>
<evidence type="ECO:0000256" key="6">
    <source>
        <dbReference type="ARBA" id="ARBA00022829"/>
    </source>
</evidence>
<evidence type="ECO:0000259" key="13">
    <source>
        <dbReference type="PROSITE" id="PS51898"/>
    </source>
</evidence>
<feature type="compositionally biased region" description="Polar residues" evidence="12">
    <location>
        <begin position="297"/>
        <end position="313"/>
    </location>
</feature>
<dbReference type="PROSITE" id="PS51898">
    <property type="entry name" value="TYR_RECOMBINASE"/>
    <property type="match status" value="1"/>
</dbReference>
<dbReference type="InterPro" id="IPR010998">
    <property type="entry name" value="Integrase_recombinase_N"/>
</dbReference>
<dbReference type="GO" id="GO:0009037">
    <property type="term" value="F:tyrosine-based site-specific recombinase activity"/>
    <property type="evidence" value="ECO:0007669"/>
    <property type="project" value="UniProtKB-UniRule"/>
</dbReference>
<keyword evidence="5 11" id="KW-0132">Cell division</keyword>
<feature type="active site" evidence="11">
    <location>
        <position position="148"/>
    </location>
</feature>
<evidence type="ECO:0000256" key="4">
    <source>
        <dbReference type="ARBA" id="ARBA00022490"/>
    </source>
</evidence>
<dbReference type="PROSITE" id="PS51900">
    <property type="entry name" value="CB"/>
    <property type="match status" value="1"/>
</dbReference>
<dbReference type="InterPro" id="IPR004107">
    <property type="entry name" value="Integrase_SAM-like_N"/>
</dbReference>
<keyword evidence="10 11" id="KW-0131">Cell cycle</keyword>
<dbReference type="InterPro" id="IPR050090">
    <property type="entry name" value="Tyrosine_recombinase_XerCD"/>
</dbReference>
<dbReference type="InterPro" id="IPR044068">
    <property type="entry name" value="CB"/>
</dbReference>
<dbReference type="HAMAP" id="MF_01807">
    <property type="entry name" value="Recomb_XerD"/>
    <property type="match status" value="1"/>
</dbReference>
<keyword evidence="9 11" id="KW-0233">DNA recombination</keyword>
<accession>A0A9Q9CPR4</accession>
<keyword evidence="4 11" id="KW-0963">Cytoplasm</keyword>
<feature type="active site" description="O-(3'-phospho-DNA)-tyrosine intermediate" evidence="11">
    <location>
        <position position="277"/>
    </location>
</feature>
<dbReference type="NCBIfam" id="NF040815">
    <property type="entry name" value="recomb_XerA_Arch"/>
    <property type="match status" value="1"/>
</dbReference>
<dbReference type="SUPFAM" id="SSF56349">
    <property type="entry name" value="DNA breaking-rejoining enzymes"/>
    <property type="match status" value="1"/>
</dbReference>
<evidence type="ECO:0000256" key="8">
    <source>
        <dbReference type="ARBA" id="ARBA00023125"/>
    </source>
</evidence>
<dbReference type="NCBIfam" id="TIGR02225">
    <property type="entry name" value="recomb_XerD"/>
    <property type="match status" value="1"/>
</dbReference>
<keyword evidence="8 11" id="KW-0238">DNA-binding</keyword>
<dbReference type="HAMAP" id="MF_01808">
    <property type="entry name" value="Recomb_XerC_XerD"/>
    <property type="match status" value="1"/>
</dbReference>
<dbReference type="RefSeq" id="WP_212724299.1">
    <property type="nucleotide sequence ID" value="NZ_CP071250.1"/>
</dbReference>
<dbReference type="GO" id="GO:0006313">
    <property type="term" value="P:DNA transposition"/>
    <property type="evidence" value="ECO:0007669"/>
    <property type="project" value="UniProtKB-UniRule"/>
</dbReference>
<dbReference type="NCBIfam" id="NF001399">
    <property type="entry name" value="PRK00283.1"/>
    <property type="match status" value="1"/>
</dbReference>
<dbReference type="InterPro" id="IPR023009">
    <property type="entry name" value="Tyrosine_recombinase_XerC/XerD"/>
</dbReference>
<feature type="active site" evidence="11">
    <location>
        <position position="245"/>
    </location>
</feature>
<evidence type="ECO:0000256" key="9">
    <source>
        <dbReference type="ARBA" id="ARBA00023172"/>
    </source>
</evidence>
<dbReference type="EMBL" id="CP071250">
    <property type="protein sequence ID" value="UUF07553.1"/>
    <property type="molecule type" value="Genomic_DNA"/>
</dbReference>
<evidence type="ECO:0000313" key="16">
    <source>
        <dbReference type="Proteomes" id="UP001058072"/>
    </source>
</evidence>
<comment type="subcellular location">
    <subcellularLocation>
        <location evidence="1 11">Cytoplasm</location>
    </subcellularLocation>
</comment>
<evidence type="ECO:0000256" key="5">
    <source>
        <dbReference type="ARBA" id="ARBA00022618"/>
    </source>
</evidence>
<dbReference type="CDD" id="cd00798">
    <property type="entry name" value="INT_XerDC_C"/>
    <property type="match status" value="1"/>
</dbReference>
<dbReference type="Pfam" id="PF00589">
    <property type="entry name" value="Phage_integrase"/>
    <property type="match status" value="1"/>
</dbReference>
<feature type="region of interest" description="Disordered" evidence="12">
    <location>
        <begin position="292"/>
        <end position="313"/>
    </location>
</feature>
<keyword evidence="6 11" id="KW-0159">Chromosome partition</keyword>
<dbReference type="InterPro" id="IPR011932">
    <property type="entry name" value="Recomb_XerD"/>
</dbReference>
<evidence type="ECO:0000313" key="15">
    <source>
        <dbReference type="EMBL" id="UUF07553.1"/>
    </source>
</evidence>
<comment type="similarity">
    <text evidence="2 11">Belongs to the 'phage' integrase family. XerD subfamily.</text>
</comment>
<evidence type="ECO:0000256" key="3">
    <source>
        <dbReference type="ARBA" id="ARBA00015810"/>
    </source>
</evidence>
<dbReference type="InterPro" id="IPR002104">
    <property type="entry name" value="Integrase_catalytic"/>
</dbReference>
<evidence type="ECO:0000259" key="14">
    <source>
        <dbReference type="PROSITE" id="PS51900"/>
    </source>
</evidence>
<proteinExistence type="inferred from homology"/>
<dbReference type="InterPro" id="IPR011010">
    <property type="entry name" value="DNA_brk_join_enz"/>
</dbReference>
<reference evidence="15" key="1">
    <citation type="submission" date="2021-03" db="EMBL/GenBank/DDBJ databases">
        <title>Comparative Genomics and Metabolomics in the genus Turicibacter.</title>
        <authorList>
            <person name="Maki J."/>
            <person name="Looft T."/>
        </authorList>
    </citation>
    <scope>NUCLEOTIDE SEQUENCE</scope>
    <source>
        <strain evidence="15">ISU324</strain>
    </source>
</reference>
<organism evidence="15 16">
    <name type="scientific">Turicibacter bilis</name>
    <dbReference type="NCBI Taxonomy" id="2735723"/>
    <lineage>
        <taxon>Bacteria</taxon>
        <taxon>Bacillati</taxon>
        <taxon>Bacillota</taxon>
        <taxon>Erysipelotrichia</taxon>
        <taxon>Erysipelotrichales</taxon>
        <taxon>Turicibacteraceae</taxon>
        <taxon>Turicibacter</taxon>
    </lineage>
</organism>
<feature type="active site" evidence="11">
    <location>
        <position position="242"/>
    </location>
</feature>
<feature type="active site" evidence="11">
    <location>
        <position position="172"/>
    </location>
</feature>
<dbReference type="AlphaFoldDB" id="A0A9Q9CPR4"/>